<reference evidence="2" key="1">
    <citation type="journal article" date="2019" name="Int. J. Syst. Evol. Microbiol.">
        <title>The Global Catalogue of Microorganisms (GCM) 10K type strain sequencing project: providing services to taxonomists for standard genome sequencing and annotation.</title>
        <authorList>
            <consortium name="The Broad Institute Genomics Platform"/>
            <consortium name="The Broad Institute Genome Sequencing Center for Infectious Disease"/>
            <person name="Wu L."/>
            <person name="Ma J."/>
        </authorList>
    </citation>
    <scope>NUCLEOTIDE SEQUENCE [LARGE SCALE GENOMIC DNA]</scope>
    <source>
        <strain evidence="2">CCUG 60022</strain>
    </source>
</reference>
<dbReference type="RefSeq" id="WP_386783500.1">
    <property type="nucleotide sequence ID" value="NZ_JBHTIC010000020.1"/>
</dbReference>
<evidence type="ECO:0000313" key="1">
    <source>
        <dbReference type="EMBL" id="MFD0762971.1"/>
    </source>
</evidence>
<dbReference type="Proteomes" id="UP001597032">
    <property type="component" value="Unassembled WGS sequence"/>
</dbReference>
<dbReference type="EMBL" id="JBHTIC010000020">
    <property type="protein sequence ID" value="MFD0762971.1"/>
    <property type="molecule type" value="Genomic_DNA"/>
</dbReference>
<name>A0ABW2Z8M5_9FLAO</name>
<proteinExistence type="predicted"/>
<sequence>MELKKSFPYILIAALLVLLFLKDGKKTPQKPVFIKIPEIVGSFESSQPIHLPIIQKPLGQILSKKETIYIKENENLLKEYQEQNDSLKTELFKKVIQLNNFTSNFEDEHLKLSIKGIVQGEVKELTPTYTIKQRKVAIHPKQVKFRLLAGAEIGNNLLFNKPLFKANVGFQNAKGNILKFSYDTEERIFIGYDFALFKIKN</sequence>
<organism evidence="1 2">
    <name type="scientific">Lutibacter aestuarii</name>
    <dbReference type="NCBI Taxonomy" id="861111"/>
    <lineage>
        <taxon>Bacteria</taxon>
        <taxon>Pseudomonadati</taxon>
        <taxon>Bacteroidota</taxon>
        <taxon>Flavobacteriia</taxon>
        <taxon>Flavobacteriales</taxon>
        <taxon>Flavobacteriaceae</taxon>
        <taxon>Lutibacter</taxon>
    </lineage>
</organism>
<comment type="caution">
    <text evidence="1">The sequence shown here is derived from an EMBL/GenBank/DDBJ whole genome shotgun (WGS) entry which is preliminary data.</text>
</comment>
<accession>A0ABW2Z8M5</accession>
<keyword evidence="2" id="KW-1185">Reference proteome</keyword>
<gene>
    <name evidence="1" type="ORF">ACFQZW_12845</name>
</gene>
<evidence type="ECO:0000313" key="2">
    <source>
        <dbReference type="Proteomes" id="UP001597032"/>
    </source>
</evidence>
<protein>
    <submittedName>
        <fullName evidence="1">Uncharacterized protein</fullName>
    </submittedName>
</protein>